<dbReference type="InterPro" id="IPR036390">
    <property type="entry name" value="WH_DNA-bd_sf"/>
</dbReference>
<evidence type="ECO:0000313" key="6">
    <source>
        <dbReference type="EMBL" id="MEE6257340.1"/>
    </source>
</evidence>
<evidence type="ECO:0000256" key="2">
    <source>
        <dbReference type="ARBA" id="ARBA00023015"/>
    </source>
</evidence>
<reference evidence="6 7" key="1">
    <citation type="submission" date="2024-01" db="EMBL/GenBank/DDBJ databases">
        <title>Genome insights into Plantactinospora sonchi sp. nov.</title>
        <authorList>
            <person name="Wang L."/>
        </authorList>
    </citation>
    <scope>NUCLEOTIDE SEQUENCE [LARGE SCALE GENOMIC DNA]</scope>
    <source>
        <strain evidence="6 7">NEAU-QY2</strain>
    </source>
</reference>
<keyword evidence="7" id="KW-1185">Reference proteome</keyword>
<accession>A0ABU7RLG5</accession>
<evidence type="ECO:0000256" key="4">
    <source>
        <dbReference type="ARBA" id="ARBA00023163"/>
    </source>
</evidence>
<dbReference type="InterPro" id="IPR036388">
    <property type="entry name" value="WH-like_DNA-bd_sf"/>
</dbReference>
<dbReference type="PRINTS" id="PR00039">
    <property type="entry name" value="HTHLYSR"/>
</dbReference>
<dbReference type="Pfam" id="PF03466">
    <property type="entry name" value="LysR_substrate"/>
    <property type="match status" value="1"/>
</dbReference>
<dbReference type="Proteomes" id="UP001332243">
    <property type="component" value="Unassembled WGS sequence"/>
</dbReference>
<keyword evidence="3" id="KW-0238">DNA-binding</keyword>
<dbReference type="PROSITE" id="PS50931">
    <property type="entry name" value="HTH_LYSR"/>
    <property type="match status" value="1"/>
</dbReference>
<organism evidence="6 7">
    <name type="scientific">Plantactinospora sonchi</name>
    <dbReference type="NCBI Taxonomy" id="1544735"/>
    <lineage>
        <taxon>Bacteria</taxon>
        <taxon>Bacillati</taxon>
        <taxon>Actinomycetota</taxon>
        <taxon>Actinomycetes</taxon>
        <taxon>Micromonosporales</taxon>
        <taxon>Micromonosporaceae</taxon>
        <taxon>Plantactinospora</taxon>
    </lineage>
</organism>
<comment type="caution">
    <text evidence="6">The sequence shown here is derived from an EMBL/GenBank/DDBJ whole genome shotgun (WGS) entry which is preliminary data.</text>
</comment>
<dbReference type="Pfam" id="PF00126">
    <property type="entry name" value="HTH_1"/>
    <property type="match status" value="1"/>
</dbReference>
<dbReference type="RefSeq" id="WP_331212458.1">
    <property type="nucleotide sequence ID" value="NZ_JAZGQK010000002.1"/>
</dbReference>
<dbReference type="EMBL" id="JAZGQK010000002">
    <property type="protein sequence ID" value="MEE6257340.1"/>
    <property type="molecule type" value="Genomic_DNA"/>
</dbReference>
<dbReference type="PANTHER" id="PTHR30419">
    <property type="entry name" value="HTH-TYPE TRANSCRIPTIONAL REGULATOR YBHD"/>
    <property type="match status" value="1"/>
</dbReference>
<evidence type="ECO:0000256" key="1">
    <source>
        <dbReference type="ARBA" id="ARBA00009437"/>
    </source>
</evidence>
<keyword evidence="4" id="KW-0804">Transcription</keyword>
<gene>
    <name evidence="6" type="ORF">V1633_02405</name>
</gene>
<dbReference type="PANTHER" id="PTHR30419:SF31">
    <property type="entry name" value="BLR3139 PROTEIN"/>
    <property type="match status" value="1"/>
</dbReference>
<dbReference type="SUPFAM" id="SSF53850">
    <property type="entry name" value="Periplasmic binding protein-like II"/>
    <property type="match status" value="1"/>
</dbReference>
<dbReference type="InterPro" id="IPR000847">
    <property type="entry name" value="LysR_HTH_N"/>
</dbReference>
<sequence>MELRHLEVFLAIAEEGTLTAAGDRLRLVQSGVSSTLRALEAELGAALFTRTARRAVLTDAGRALLPEARTTLAAAATARQAVREAQAGLRGPLAVGTMTTMQPLDLPRLLGRFQSRHPAVTVSMRAFPDGSVGLVRALTEGELDVAFVSVNGPPPPGVTVRQLTRVPLQLIMPPDHPLGAVPDVSLAELAGDRWIDSPLGFGNRSVVDEAFARAALLRSITLEIADVTSIPAYVQAGLGVALVPATIPLDDSRLAPQRLRGEALYWSMSLATADGPIRRRVVTTFVEAVEEELALSTS</sequence>
<dbReference type="InterPro" id="IPR050950">
    <property type="entry name" value="HTH-type_LysR_regulators"/>
</dbReference>
<protein>
    <submittedName>
        <fullName evidence="6">LysR family transcriptional regulator</fullName>
    </submittedName>
</protein>
<dbReference type="SUPFAM" id="SSF46785">
    <property type="entry name" value="Winged helix' DNA-binding domain"/>
    <property type="match status" value="1"/>
</dbReference>
<comment type="similarity">
    <text evidence="1">Belongs to the LysR transcriptional regulatory family.</text>
</comment>
<evidence type="ECO:0000259" key="5">
    <source>
        <dbReference type="PROSITE" id="PS50931"/>
    </source>
</evidence>
<dbReference type="Gene3D" id="3.40.190.290">
    <property type="match status" value="1"/>
</dbReference>
<evidence type="ECO:0000313" key="7">
    <source>
        <dbReference type="Proteomes" id="UP001332243"/>
    </source>
</evidence>
<feature type="domain" description="HTH lysR-type" evidence="5">
    <location>
        <begin position="1"/>
        <end position="58"/>
    </location>
</feature>
<dbReference type="Gene3D" id="1.10.10.10">
    <property type="entry name" value="Winged helix-like DNA-binding domain superfamily/Winged helix DNA-binding domain"/>
    <property type="match status" value="1"/>
</dbReference>
<dbReference type="InterPro" id="IPR005119">
    <property type="entry name" value="LysR_subst-bd"/>
</dbReference>
<name>A0ABU7RLG5_9ACTN</name>
<proteinExistence type="inferred from homology"/>
<evidence type="ECO:0000256" key="3">
    <source>
        <dbReference type="ARBA" id="ARBA00023125"/>
    </source>
</evidence>
<keyword evidence="2" id="KW-0805">Transcription regulation</keyword>